<dbReference type="Gene3D" id="3.60.130.30">
    <property type="match status" value="1"/>
</dbReference>
<accession>A0A0D7B099</accession>
<dbReference type="EMBL" id="KN880734">
    <property type="protein sequence ID" value="KIY62946.1"/>
    <property type="molecule type" value="Genomic_DNA"/>
</dbReference>
<sequence length="198" mass="22122">RATAVSHYYSETRDIAIYLASLFKASFPAYYEKYSKAFEAGQWTEADPGPWIGRAVVFKLQVECHVDGLDNGPSAIFCAGEGRFSGGECLLPDLNIKLSYRPGHVFIFMAAHLYHQIMPWKPLGSRDEHQMAPGRVGHVFFFPENSLAILDGKPEKWNQRTGGGLKDSNRDPTYTKLDLPLGTQNYLRSLSGQPLLPV</sequence>
<feature type="non-terminal residue" evidence="2">
    <location>
        <position position="1"/>
    </location>
</feature>
<reference evidence="2 3" key="1">
    <citation type="journal article" date="2015" name="Fungal Genet. Biol.">
        <title>Evolution of novel wood decay mechanisms in Agaricales revealed by the genome sequences of Fistulina hepatica and Cylindrobasidium torrendii.</title>
        <authorList>
            <person name="Floudas D."/>
            <person name="Held B.W."/>
            <person name="Riley R."/>
            <person name="Nagy L.G."/>
            <person name="Koehler G."/>
            <person name="Ransdell A.S."/>
            <person name="Younus H."/>
            <person name="Chow J."/>
            <person name="Chiniquy J."/>
            <person name="Lipzen A."/>
            <person name="Tritt A."/>
            <person name="Sun H."/>
            <person name="Haridas S."/>
            <person name="LaButti K."/>
            <person name="Ohm R.A."/>
            <person name="Kues U."/>
            <person name="Blanchette R.A."/>
            <person name="Grigoriev I.V."/>
            <person name="Minto R.E."/>
            <person name="Hibbett D.S."/>
        </authorList>
    </citation>
    <scope>NUCLEOTIDE SEQUENCE [LARGE SCALE GENOMIC DNA]</scope>
    <source>
        <strain evidence="2 3">FP15055 ss-10</strain>
    </source>
</reference>
<evidence type="ECO:0000313" key="2">
    <source>
        <dbReference type="EMBL" id="KIY62946.1"/>
    </source>
</evidence>
<proteinExistence type="predicted"/>
<organism evidence="2 3">
    <name type="scientific">Cylindrobasidium torrendii FP15055 ss-10</name>
    <dbReference type="NCBI Taxonomy" id="1314674"/>
    <lineage>
        <taxon>Eukaryota</taxon>
        <taxon>Fungi</taxon>
        <taxon>Dikarya</taxon>
        <taxon>Basidiomycota</taxon>
        <taxon>Agaricomycotina</taxon>
        <taxon>Agaricomycetes</taxon>
        <taxon>Agaricomycetidae</taxon>
        <taxon>Agaricales</taxon>
        <taxon>Marasmiineae</taxon>
        <taxon>Physalacriaceae</taxon>
        <taxon>Cylindrobasidium</taxon>
    </lineage>
</organism>
<evidence type="ECO:0000313" key="3">
    <source>
        <dbReference type="Proteomes" id="UP000054007"/>
    </source>
</evidence>
<name>A0A0D7B099_9AGAR</name>
<protein>
    <recommendedName>
        <fullName evidence="4">Prolyl 4-hydroxylase alpha subunit Fe(2+) 2OG dioxygenase domain-containing protein</fullName>
    </recommendedName>
</protein>
<dbReference type="AlphaFoldDB" id="A0A0D7B099"/>
<gene>
    <name evidence="2" type="ORF">CYLTODRAFT_360727</name>
</gene>
<evidence type="ECO:0000256" key="1">
    <source>
        <dbReference type="SAM" id="MobiDB-lite"/>
    </source>
</evidence>
<keyword evidence="3" id="KW-1185">Reference proteome</keyword>
<dbReference type="OrthoDB" id="2658103at2759"/>
<evidence type="ECO:0008006" key="4">
    <source>
        <dbReference type="Google" id="ProtNLM"/>
    </source>
</evidence>
<dbReference type="Proteomes" id="UP000054007">
    <property type="component" value="Unassembled WGS sequence"/>
</dbReference>
<feature type="region of interest" description="Disordered" evidence="1">
    <location>
        <begin position="153"/>
        <end position="174"/>
    </location>
</feature>